<reference evidence="3" key="1">
    <citation type="submission" date="2019-11" db="EMBL/GenBank/DDBJ databases">
        <authorList>
            <person name="Feng L."/>
        </authorList>
    </citation>
    <scope>NUCLEOTIDE SEQUENCE</scope>
    <source>
        <strain evidence="3">CbolteaeLFYP116</strain>
    </source>
</reference>
<dbReference type="Pfam" id="PF01531">
    <property type="entry name" value="Glyco_transf_11"/>
    <property type="match status" value="1"/>
</dbReference>
<name>A0A6N2U891_9FIRM</name>
<keyword evidence="2 3" id="KW-0808">Transferase</keyword>
<dbReference type="Gene3D" id="3.40.50.11350">
    <property type="match status" value="1"/>
</dbReference>
<dbReference type="PANTHER" id="PTHR11927">
    <property type="entry name" value="GALACTOSIDE 2-L-FUCOSYLTRANSFERASE"/>
    <property type="match status" value="1"/>
</dbReference>
<keyword evidence="1" id="KW-0328">Glycosyltransferase</keyword>
<dbReference type="PANTHER" id="PTHR11927:SF9">
    <property type="entry name" value="L-FUCOSYLTRANSFERASE"/>
    <property type="match status" value="1"/>
</dbReference>
<protein>
    <submittedName>
        <fullName evidence="3">Glycosyl transferase family 11</fullName>
    </submittedName>
</protein>
<dbReference type="InterPro" id="IPR002516">
    <property type="entry name" value="Glyco_trans_11"/>
</dbReference>
<accession>A0A6N2U891</accession>
<dbReference type="EMBL" id="CACRTF010000011">
    <property type="protein sequence ID" value="VYT14335.1"/>
    <property type="molecule type" value="Genomic_DNA"/>
</dbReference>
<dbReference type="GO" id="GO:0005975">
    <property type="term" value="P:carbohydrate metabolic process"/>
    <property type="evidence" value="ECO:0007669"/>
    <property type="project" value="InterPro"/>
</dbReference>
<evidence type="ECO:0000256" key="1">
    <source>
        <dbReference type="ARBA" id="ARBA00022676"/>
    </source>
</evidence>
<gene>
    <name evidence="3" type="ORF">CBLFYP116_02031</name>
</gene>
<proteinExistence type="predicted"/>
<sequence length="260" mass="31371">MGRNVKIDTSYFDDIPDTDTPRLKWVTKFNYKFYEISKFEKKYRMLIMNSVYTIIKQKPYIFIERDYNYDSSIIKKKHAYLIGYWQTVKYFDVIGDILKEDFKFNMNELTKEEKSLYEELKNIPNSVSVHVRMGDYRNRDNFSIFGNICNSDYYIKACEMCQEKLNDCTFFVFTDSPSDFEKNIRLNVKYKLIFTKEKNDWFELFLMSSCKNNIIANSTFSWWAAWLNSNPDKLVISPDRWTNENDRKDILCESWIKILC</sequence>
<evidence type="ECO:0000256" key="2">
    <source>
        <dbReference type="ARBA" id="ARBA00022679"/>
    </source>
</evidence>
<dbReference type="GO" id="GO:0016020">
    <property type="term" value="C:membrane"/>
    <property type="evidence" value="ECO:0007669"/>
    <property type="project" value="InterPro"/>
</dbReference>
<dbReference type="CDD" id="cd11301">
    <property type="entry name" value="Fut1_Fut2_like"/>
    <property type="match status" value="1"/>
</dbReference>
<dbReference type="AlphaFoldDB" id="A0A6N2U891"/>
<dbReference type="GO" id="GO:0008107">
    <property type="term" value="F:galactoside 2-alpha-L-fucosyltransferase activity"/>
    <property type="evidence" value="ECO:0007669"/>
    <property type="project" value="InterPro"/>
</dbReference>
<evidence type="ECO:0000313" key="3">
    <source>
        <dbReference type="EMBL" id="VYT14335.1"/>
    </source>
</evidence>
<organism evidence="3">
    <name type="scientific">Enterocloster bolteae</name>
    <dbReference type="NCBI Taxonomy" id="208479"/>
    <lineage>
        <taxon>Bacteria</taxon>
        <taxon>Bacillati</taxon>
        <taxon>Bacillota</taxon>
        <taxon>Clostridia</taxon>
        <taxon>Lachnospirales</taxon>
        <taxon>Lachnospiraceae</taxon>
        <taxon>Enterocloster</taxon>
    </lineage>
</organism>